<dbReference type="Pfam" id="PF00672">
    <property type="entry name" value="HAMP"/>
    <property type="match status" value="1"/>
</dbReference>
<dbReference type="SUPFAM" id="SSF158472">
    <property type="entry name" value="HAMP domain-like"/>
    <property type="match status" value="1"/>
</dbReference>
<dbReference type="Pfam" id="PF05227">
    <property type="entry name" value="CHASE3"/>
    <property type="match status" value="1"/>
</dbReference>
<reference evidence="3 4" key="2">
    <citation type="submission" date="2019-09" db="EMBL/GenBank/DDBJ databases">
        <title>Mesorhizobium sp. MaA-C15 isolated from Microcystis aeruginosa.</title>
        <authorList>
            <person name="Jeong S.E."/>
            <person name="Jin H.M."/>
            <person name="Jeon C.O."/>
        </authorList>
    </citation>
    <scope>NUCLEOTIDE SEQUENCE [LARGE SCALE GENOMIC DNA]</scope>
    <source>
        <strain evidence="3 4">MaA-C15</strain>
    </source>
</reference>
<feature type="transmembrane region" description="Helical" evidence="1">
    <location>
        <begin position="217"/>
        <end position="236"/>
    </location>
</feature>
<evidence type="ECO:0000256" key="1">
    <source>
        <dbReference type="SAM" id="Phobius"/>
    </source>
</evidence>
<dbReference type="PROSITE" id="PS50885">
    <property type="entry name" value="HAMP"/>
    <property type="match status" value="1"/>
</dbReference>
<dbReference type="AlphaFoldDB" id="A0A5D4GYR6"/>
<keyword evidence="1" id="KW-0472">Membrane</keyword>
<dbReference type="InterPro" id="IPR003660">
    <property type="entry name" value="HAMP_dom"/>
</dbReference>
<dbReference type="GO" id="GO:0016020">
    <property type="term" value="C:membrane"/>
    <property type="evidence" value="ECO:0007669"/>
    <property type="project" value="InterPro"/>
</dbReference>
<keyword evidence="4" id="KW-1185">Reference proteome</keyword>
<feature type="domain" description="HAMP" evidence="2">
    <location>
        <begin position="238"/>
        <end position="279"/>
    </location>
</feature>
<accession>A0A5D4GYR6</accession>
<evidence type="ECO:0000313" key="4">
    <source>
        <dbReference type="Proteomes" id="UP000323258"/>
    </source>
</evidence>
<reference evidence="3 4" key="1">
    <citation type="submission" date="2019-08" db="EMBL/GenBank/DDBJ databases">
        <authorList>
            <person name="Seo Y.L."/>
        </authorList>
    </citation>
    <scope>NUCLEOTIDE SEQUENCE [LARGE SCALE GENOMIC DNA]</scope>
    <source>
        <strain evidence="3 4">MaA-C15</strain>
    </source>
</reference>
<dbReference type="Gene3D" id="6.10.340.10">
    <property type="match status" value="1"/>
</dbReference>
<sequence length="279" mass="30248">MGVRGELRSVRRTGAGSRDLGVAVSFTNLKIAHKLGLAFAAVITTIVVMTAVIFWNLQRLEDAVYAEDRAGTSIDIITNAQFRLARQENSYRGFLLTNNGYYLERLAAHRAAFDAHLTQLRQARAGHEGEAEIAAQLDAATAAMDTWQREVVDEGVTLFANPIFRYKVLDMIGPDGQADQHMSVVEDAMDALLEYERAESASAIQLRDAATVLTERVLYVGVGIAVVIAIMLGYFLTRMIASPVTSLTGVMGRLASGDNAVEVPAVDRGDEIGEMAKAV</sequence>
<dbReference type="EMBL" id="VSZS01000057">
    <property type="protein sequence ID" value="TYR33961.1"/>
    <property type="molecule type" value="Genomic_DNA"/>
</dbReference>
<evidence type="ECO:0000313" key="3">
    <source>
        <dbReference type="EMBL" id="TYR33961.1"/>
    </source>
</evidence>
<comment type="caution">
    <text evidence="3">The sequence shown here is derived from an EMBL/GenBank/DDBJ whole genome shotgun (WGS) entry which is preliminary data.</text>
</comment>
<dbReference type="Proteomes" id="UP000323258">
    <property type="component" value="Unassembled WGS sequence"/>
</dbReference>
<organism evidence="3 4">
    <name type="scientific">Neoaquamicrobium microcysteis</name>
    <dbReference type="NCBI Taxonomy" id="2682781"/>
    <lineage>
        <taxon>Bacteria</taxon>
        <taxon>Pseudomonadati</taxon>
        <taxon>Pseudomonadota</taxon>
        <taxon>Alphaproteobacteria</taxon>
        <taxon>Hyphomicrobiales</taxon>
        <taxon>Phyllobacteriaceae</taxon>
        <taxon>Neoaquamicrobium</taxon>
    </lineage>
</organism>
<keyword evidence="1" id="KW-1133">Transmembrane helix</keyword>
<dbReference type="GO" id="GO:0007165">
    <property type="term" value="P:signal transduction"/>
    <property type="evidence" value="ECO:0007669"/>
    <property type="project" value="InterPro"/>
</dbReference>
<protein>
    <submittedName>
        <fullName evidence="3">HAMP domain-containing protein</fullName>
    </submittedName>
</protein>
<gene>
    <name evidence="3" type="ORF">FY036_05560</name>
</gene>
<feature type="non-terminal residue" evidence="3">
    <location>
        <position position="279"/>
    </location>
</feature>
<evidence type="ECO:0000259" key="2">
    <source>
        <dbReference type="PROSITE" id="PS50885"/>
    </source>
</evidence>
<feature type="transmembrane region" description="Helical" evidence="1">
    <location>
        <begin position="35"/>
        <end position="57"/>
    </location>
</feature>
<keyword evidence="1" id="KW-0812">Transmembrane</keyword>
<name>A0A5D4GYR6_9HYPH</name>
<dbReference type="CDD" id="cd06225">
    <property type="entry name" value="HAMP"/>
    <property type="match status" value="1"/>
</dbReference>
<dbReference type="InterPro" id="IPR007891">
    <property type="entry name" value="CHASE3"/>
</dbReference>
<proteinExistence type="predicted"/>